<feature type="transmembrane region" description="Helical" evidence="7">
    <location>
        <begin position="222"/>
        <end position="240"/>
    </location>
</feature>
<feature type="transmembrane region" description="Helical" evidence="7">
    <location>
        <begin position="187"/>
        <end position="210"/>
    </location>
</feature>
<dbReference type="CDD" id="cd06261">
    <property type="entry name" value="TM_PBP2"/>
    <property type="match status" value="1"/>
</dbReference>
<proteinExistence type="inferred from homology"/>
<gene>
    <name evidence="9" type="ORF">FPLJOMBM_00030</name>
</gene>
<evidence type="ECO:0000256" key="1">
    <source>
        <dbReference type="ARBA" id="ARBA00004651"/>
    </source>
</evidence>
<comment type="similarity">
    <text evidence="7">Belongs to the binding-protein-dependent transport system permease family.</text>
</comment>
<reference evidence="9" key="1">
    <citation type="submission" date="2020-06" db="EMBL/GenBank/DDBJ databases">
        <title>Unique genomic features of the anaerobic methanotrophic archaea.</title>
        <authorList>
            <person name="Chadwick G.L."/>
            <person name="Skennerton C.T."/>
            <person name="Laso-Perez R."/>
            <person name="Leu A.O."/>
            <person name="Speth D.R."/>
            <person name="Yu H."/>
            <person name="Morgan-Lang C."/>
            <person name="Hatzenpichler R."/>
            <person name="Goudeau D."/>
            <person name="Malmstrom R."/>
            <person name="Brazelton W.J."/>
            <person name="Woyke T."/>
            <person name="Hallam S.J."/>
            <person name="Tyson G.W."/>
            <person name="Wegener G."/>
            <person name="Boetius A."/>
            <person name="Orphan V."/>
        </authorList>
    </citation>
    <scope>NUCLEOTIDE SEQUENCE</scope>
</reference>
<name>A0A7G9Y4K5_9EURY</name>
<keyword evidence="5 7" id="KW-1133">Transmembrane helix</keyword>
<keyword evidence="2 7" id="KW-0813">Transport</keyword>
<keyword evidence="4 7" id="KW-0812">Transmembrane</keyword>
<feature type="transmembrane region" description="Helical" evidence="7">
    <location>
        <begin position="9"/>
        <end position="28"/>
    </location>
</feature>
<dbReference type="Pfam" id="PF00528">
    <property type="entry name" value="BPD_transp_1"/>
    <property type="match status" value="1"/>
</dbReference>
<feature type="transmembrane region" description="Helical" evidence="7">
    <location>
        <begin position="61"/>
        <end position="85"/>
    </location>
</feature>
<dbReference type="PANTHER" id="PTHR30151:SF0">
    <property type="entry name" value="ABC TRANSPORTER PERMEASE PROTEIN MJ0413-RELATED"/>
    <property type="match status" value="1"/>
</dbReference>
<feature type="transmembrane region" description="Helical" evidence="7">
    <location>
        <begin position="105"/>
        <end position="137"/>
    </location>
</feature>
<dbReference type="InterPro" id="IPR000515">
    <property type="entry name" value="MetI-like"/>
</dbReference>
<dbReference type="InterPro" id="IPR035906">
    <property type="entry name" value="MetI-like_sf"/>
</dbReference>
<keyword evidence="3" id="KW-1003">Cell membrane</keyword>
<feature type="domain" description="ABC transmembrane type-1" evidence="8">
    <location>
        <begin position="57"/>
        <end position="240"/>
    </location>
</feature>
<dbReference type="AlphaFoldDB" id="A0A7G9Y4K5"/>
<dbReference type="GO" id="GO:0005886">
    <property type="term" value="C:plasma membrane"/>
    <property type="evidence" value="ECO:0007669"/>
    <property type="project" value="UniProtKB-SubCell"/>
</dbReference>
<sequence>MRLPTKEKWLWLVPLIIVILLWQFIAVYVVKNPSILPSVTAVIFSFYELRNDILPDILVSLLHFAIGMALAFAVALPLAIAMGWFDTVFKAVDPIIELIRPIPPLAWVPLAIAWFHLTHYAAGFIIFIGAFFPILIASYTGFRDVPKVLVETGKVLGCIGNRKLIRYVAIPYALPSIATGTRVGMGVAWMCVVAAEMFSVSNYGLGFRLFTKFFPLHQMDYVVAYMLILGLVALCLDRVFRHFVEEKLFKWKKGIVK</sequence>
<evidence type="ECO:0000256" key="4">
    <source>
        <dbReference type="ARBA" id="ARBA00022692"/>
    </source>
</evidence>
<evidence type="ECO:0000256" key="2">
    <source>
        <dbReference type="ARBA" id="ARBA00022448"/>
    </source>
</evidence>
<dbReference type="EMBL" id="MT630781">
    <property type="protein sequence ID" value="QNO42939.1"/>
    <property type="molecule type" value="Genomic_DNA"/>
</dbReference>
<evidence type="ECO:0000313" key="9">
    <source>
        <dbReference type="EMBL" id="QNO42939.1"/>
    </source>
</evidence>
<protein>
    <recommendedName>
        <fullName evidence="8">ABC transmembrane type-1 domain-containing protein</fullName>
    </recommendedName>
</protein>
<dbReference type="SUPFAM" id="SSF161098">
    <property type="entry name" value="MetI-like"/>
    <property type="match status" value="1"/>
</dbReference>
<keyword evidence="6 7" id="KW-0472">Membrane</keyword>
<dbReference type="PROSITE" id="PS50928">
    <property type="entry name" value="ABC_TM1"/>
    <property type="match status" value="1"/>
</dbReference>
<evidence type="ECO:0000256" key="6">
    <source>
        <dbReference type="ARBA" id="ARBA00023136"/>
    </source>
</evidence>
<evidence type="ECO:0000259" key="8">
    <source>
        <dbReference type="PROSITE" id="PS50928"/>
    </source>
</evidence>
<accession>A0A7G9Y4K5</accession>
<dbReference type="PANTHER" id="PTHR30151">
    <property type="entry name" value="ALKANE SULFONATE ABC TRANSPORTER-RELATED, MEMBRANE SUBUNIT"/>
    <property type="match status" value="1"/>
</dbReference>
<evidence type="ECO:0000256" key="7">
    <source>
        <dbReference type="RuleBase" id="RU363032"/>
    </source>
</evidence>
<evidence type="ECO:0000256" key="3">
    <source>
        <dbReference type="ARBA" id="ARBA00022475"/>
    </source>
</evidence>
<evidence type="ECO:0000256" key="5">
    <source>
        <dbReference type="ARBA" id="ARBA00022989"/>
    </source>
</evidence>
<comment type="subcellular location">
    <subcellularLocation>
        <location evidence="1 7">Cell membrane</location>
        <topology evidence="1 7">Multi-pass membrane protein</topology>
    </subcellularLocation>
</comment>
<organism evidence="9">
    <name type="scientific">Candidatus Methanogaster sp. ANME-2c ERB4</name>
    <dbReference type="NCBI Taxonomy" id="2759911"/>
    <lineage>
        <taxon>Archaea</taxon>
        <taxon>Methanobacteriati</taxon>
        <taxon>Methanobacteriota</taxon>
        <taxon>Stenosarchaea group</taxon>
        <taxon>Methanomicrobia</taxon>
        <taxon>Methanosarcinales</taxon>
        <taxon>ANME-2 cluster</taxon>
        <taxon>Candidatus Methanogasteraceae</taxon>
        <taxon>Candidatus Methanogaster</taxon>
    </lineage>
</organism>
<dbReference type="GO" id="GO:0055085">
    <property type="term" value="P:transmembrane transport"/>
    <property type="evidence" value="ECO:0007669"/>
    <property type="project" value="InterPro"/>
</dbReference>
<dbReference type="Gene3D" id="1.10.3720.10">
    <property type="entry name" value="MetI-like"/>
    <property type="match status" value="1"/>
</dbReference>